<evidence type="ECO:0000313" key="2">
    <source>
        <dbReference type="EMBL" id="SIO14330.1"/>
    </source>
</evidence>
<dbReference type="InterPro" id="IPR036291">
    <property type="entry name" value="NAD(P)-bd_dom_sf"/>
</dbReference>
<dbReference type="EMBL" id="FSRC01000003">
    <property type="protein sequence ID" value="SIO14330.1"/>
    <property type="molecule type" value="Genomic_DNA"/>
</dbReference>
<dbReference type="InterPro" id="IPR016040">
    <property type="entry name" value="NAD(P)-bd_dom"/>
</dbReference>
<dbReference type="GO" id="GO:0042602">
    <property type="term" value="F:riboflavin reductase (NADPH) activity"/>
    <property type="evidence" value="ECO:0007669"/>
    <property type="project" value="TreeGrafter"/>
</dbReference>
<evidence type="ECO:0000259" key="1">
    <source>
        <dbReference type="Pfam" id="PF13460"/>
    </source>
</evidence>
<dbReference type="Proteomes" id="UP000185221">
    <property type="component" value="Unassembled WGS sequence"/>
</dbReference>
<proteinExistence type="predicted"/>
<dbReference type="OrthoDB" id="9790734at2"/>
<reference evidence="3" key="1">
    <citation type="submission" date="2016-11" db="EMBL/GenBank/DDBJ databases">
        <authorList>
            <person name="Varghese N."/>
            <person name="Submissions S."/>
        </authorList>
    </citation>
    <scope>NUCLEOTIDE SEQUENCE [LARGE SCALE GENOMIC DNA]</scope>
    <source>
        <strain evidence="3">DSM 15292</strain>
    </source>
</reference>
<feature type="domain" description="NAD(P)-binding" evidence="1">
    <location>
        <begin position="11"/>
        <end position="200"/>
    </location>
</feature>
<dbReference type="PANTHER" id="PTHR43355:SF2">
    <property type="entry name" value="FLAVIN REDUCTASE (NADPH)"/>
    <property type="match status" value="1"/>
</dbReference>
<dbReference type="SUPFAM" id="SSF51735">
    <property type="entry name" value="NAD(P)-binding Rossmann-fold domains"/>
    <property type="match status" value="1"/>
</dbReference>
<organism evidence="2 3">
    <name type="scientific">Algoriphagus halophilus</name>
    <dbReference type="NCBI Taxonomy" id="226505"/>
    <lineage>
        <taxon>Bacteria</taxon>
        <taxon>Pseudomonadati</taxon>
        <taxon>Bacteroidota</taxon>
        <taxon>Cytophagia</taxon>
        <taxon>Cytophagales</taxon>
        <taxon>Cyclobacteriaceae</taxon>
        <taxon>Algoriphagus</taxon>
    </lineage>
</organism>
<evidence type="ECO:0000313" key="3">
    <source>
        <dbReference type="Proteomes" id="UP000185221"/>
    </source>
</evidence>
<dbReference type="AlphaFoldDB" id="A0A1N6H3G7"/>
<dbReference type="RefSeq" id="WP_074226309.1">
    <property type="nucleotide sequence ID" value="NZ_FSRC01000003.1"/>
</dbReference>
<protein>
    <submittedName>
        <fullName evidence="2">Putative NADH-flavin reductase</fullName>
    </submittedName>
</protein>
<keyword evidence="3" id="KW-1185">Reference proteome</keyword>
<accession>A0A1N6H3G7</accession>
<dbReference type="Gene3D" id="3.40.50.720">
    <property type="entry name" value="NAD(P)-binding Rossmann-like Domain"/>
    <property type="match status" value="1"/>
</dbReference>
<gene>
    <name evidence="2" type="ORF">SAMN05444394_3523</name>
</gene>
<name>A0A1N6H3G7_9BACT</name>
<dbReference type="Pfam" id="PF13460">
    <property type="entry name" value="NAD_binding_10"/>
    <property type="match status" value="1"/>
</dbReference>
<dbReference type="GO" id="GO:0004074">
    <property type="term" value="F:biliverdin reductase [NAD(P)H] activity"/>
    <property type="evidence" value="ECO:0007669"/>
    <property type="project" value="TreeGrafter"/>
</dbReference>
<dbReference type="PANTHER" id="PTHR43355">
    <property type="entry name" value="FLAVIN REDUCTASE (NADPH)"/>
    <property type="match status" value="1"/>
</dbReference>
<dbReference type="STRING" id="226505.SAMN05444394_3523"/>
<dbReference type="InterPro" id="IPR051606">
    <property type="entry name" value="Polyketide_Oxido-like"/>
</dbReference>
<sequence length="214" mass="23409">MKSNQKIAVIGGTGKSGTYLVKELLSRNFHVNLLVRNPEKIPEDSHNLTVILGDVLAENEVEKLIQGCDAVVSTLGLGIPASTSDLFEKASLIILKTMSSFGIKRYILTTGLNVTTPSDQKSEKNLLATAWMEQTFPISTQSKQNEYELILNSGLDWTLVRLPMIELTDLKNPVGTDLKDCKGNSISATSLAAFLADQIHSGQFIQKAPFIFNL</sequence>